<dbReference type="SUPFAM" id="SSF69318">
    <property type="entry name" value="Integrin alpha N-terminal domain"/>
    <property type="match status" value="1"/>
</dbReference>
<dbReference type="PANTHER" id="PTHR44103:SF1">
    <property type="entry name" value="PROPROTEIN CONVERTASE P"/>
    <property type="match status" value="1"/>
</dbReference>
<dbReference type="Proteomes" id="UP000540989">
    <property type="component" value="Unassembled WGS sequence"/>
</dbReference>
<keyword evidence="1 3" id="KW-0732">Signal</keyword>
<dbReference type="AlphaFoldDB" id="A0A7W8E3F4"/>
<keyword evidence="5" id="KW-1185">Reference proteome</keyword>
<sequence length="473" mass="50618">MKIAPRLLGLFVAALAVGSIASYAQDPAHATELRMAHPGPGPDGKDRISFLAHRLGSDHAEALSMIDMNGDGFIDLTSGAYWYENPGANGGEWKRHQFRSVGIHNEFVSDCGEWAIDVDHDGLVDVVTTGWISNGLWWFKNPGPKATAAGTQWVGAKIADSYDTEGGAFADINGDGKPDVALAHYNRSGVMWADFGKGTPKIHHVGGKAEDGHGIGIADINGDGKADILTTHGWFEQIDADNDKWTWHGDWDLGDAGFPIIGFDVNHDGKLDLIYGQGHGYGLYWLEQAGTTSSPKWIRHNIDESFSQSHALALVDVDGDGVPELITGKRYRGHGGDDPGSYDPNVIYAYRLPGAEQISATKAHAGDPMGASGPGWPAAMVLSAATADPMWFRETLSLNGTATIGTQVVYGDFDHDGDIDIATAGKLGVHVLENLKVVKVPGTVREATQPLNKEWPFPGEGKDVPQEDGPTPQ</sequence>
<comment type="caution">
    <text evidence="4">The sequence shown here is derived from an EMBL/GenBank/DDBJ whole genome shotgun (WGS) entry which is preliminary data.</text>
</comment>
<dbReference type="RefSeq" id="WP_184216514.1">
    <property type="nucleotide sequence ID" value="NZ_JACHIP010000003.1"/>
</dbReference>
<organism evidence="4 5">
    <name type="scientific">Granulicella aggregans</name>
    <dbReference type="NCBI Taxonomy" id="474949"/>
    <lineage>
        <taxon>Bacteria</taxon>
        <taxon>Pseudomonadati</taxon>
        <taxon>Acidobacteriota</taxon>
        <taxon>Terriglobia</taxon>
        <taxon>Terriglobales</taxon>
        <taxon>Acidobacteriaceae</taxon>
        <taxon>Granulicella</taxon>
    </lineage>
</organism>
<reference evidence="4 5" key="1">
    <citation type="submission" date="2020-08" db="EMBL/GenBank/DDBJ databases">
        <title>Genomic Encyclopedia of Type Strains, Phase IV (KMG-V): Genome sequencing to study the core and pangenomes of soil and plant-associated prokaryotes.</title>
        <authorList>
            <person name="Whitman W."/>
        </authorList>
    </citation>
    <scope>NUCLEOTIDE SEQUENCE [LARGE SCALE GENOMIC DNA]</scope>
    <source>
        <strain evidence="4 5">M8UP14</strain>
    </source>
</reference>
<evidence type="ECO:0000256" key="3">
    <source>
        <dbReference type="SAM" id="SignalP"/>
    </source>
</evidence>
<gene>
    <name evidence="4" type="ORF">HDF16_002233</name>
</gene>
<evidence type="ECO:0000256" key="1">
    <source>
        <dbReference type="ARBA" id="ARBA00022729"/>
    </source>
</evidence>
<accession>A0A7W8E3F4</accession>
<name>A0A7W8E3F4_9BACT</name>
<feature type="chain" id="PRO_5031556377" description="VCBS repeat protein" evidence="3">
    <location>
        <begin position="25"/>
        <end position="473"/>
    </location>
</feature>
<evidence type="ECO:0000256" key="2">
    <source>
        <dbReference type="SAM" id="MobiDB-lite"/>
    </source>
</evidence>
<feature type="region of interest" description="Disordered" evidence="2">
    <location>
        <begin position="449"/>
        <end position="473"/>
    </location>
</feature>
<feature type="signal peptide" evidence="3">
    <location>
        <begin position="1"/>
        <end position="24"/>
    </location>
</feature>
<proteinExistence type="predicted"/>
<evidence type="ECO:0008006" key="6">
    <source>
        <dbReference type="Google" id="ProtNLM"/>
    </source>
</evidence>
<evidence type="ECO:0000313" key="5">
    <source>
        <dbReference type="Proteomes" id="UP000540989"/>
    </source>
</evidence>
<dbReference type="Pfam" id="PF13517">
    <property type="entry name" value="FG-GAP_3"/>
    <property type="match status" value="2"/>
</dbReference>
<protein>
    <recommendedName>
        <fullName evidence="6">VCBS repeat protein</fullName>
    </recommendedName>
</protein>
<evidence type="ECO:0000313" key="4">
    <source>
        <dbReference type="EMBL" id="MBB5057527.1"/>
    </source>
</evidence>
<dbReference type="EMBL" id="JACHIP010000003">
    <property type="protein sequence ID" value="MBB5057527.1"/>
    <property type="molecule type" value="Genomic_DNA"/>
</dbReference>
<dbReference type="PANTHER" id="PTHR44103">
    <property type="entry name" value="PROPROTEIN CONVERTASE P"/>
    <property type="match status" value="1"/>
</dbReference>
<dbReference type="InterPro" id="IPR028994">
    <property type="entry name" value="Integrin_alpha_N"/>
</dbReference>
<dbReference type="InterPro" id="IPR013517">
    <property type="entry name" value="FG-GAP"/>
</dbReference>
<dbReference type="Gene3D" id="2.130.10.130">
    <property type="entry name" value="Integrin alpha, N-terminal"/>
    <property type="match status" value="2"/>
</dbReference>